<reference evidence="1 2" key="1">
    <citation type="journal article" date="2022" name="Allergy">
        <title>Genome assembly and annotation of Periplaneta americana reveal a comprehensive cockroach allergen profile.</title>
        <authorList>
            <person name="Wang L."/>
            <person name="Xiong Q."/>
            <person name="Saelim N."/>
            <person name="Wang L."/>
            <person name="Nong W."/>
            <person name="Wan A.T."/>
            <person name="Shi M."/>
            <person name="Liu X."/>
            <person name="Cao Q."/>
            <person name="Hui J.H.L."/>
            <person name="Sookrung N."/>
            <person name="Leung T.F."/>
            <person name="Tungtrongchitr A."/>
            <person name="Tsui S.K.W."/>
        </authorList>
    </citation>
    <scope>NUCLEOTIDE SEQUENCE [LARGE SCALE GENOMIC DNA]</scope>
    <source>
        <strain evidence="1">PWHHKU_190912</strain>
    </source>
</reference>
<evidence type="ECO:0000313" key="2">
    <source>
        <dbReference type="Proteomes" id="UP001148838"/>
    </source>
</evidence>
<dbReference type="EMBL" id="JAJSOF020000013">
    <property type="protein sequence ID" value="KAJ4443373.1"/>
    <property type="molecule type" value="Genomic_DNA"/>
</dbReference>
<protein>
    <submittedName>
        <fullName evidence="1">Uncharacterized protein</fullName>
    </submittedName>
</protein>
<proteinExistence type="predicted"/>
<sequence length="140" mass="16514">MMRIRYNLEQRRATGVDQSAESLACRSKVGAGMGSIPAWADYLAGFFLRFSPTKKNRNIKSRRLRWAWHVARMSESRNAFRVLVGMPEGKRHLERPRCRWEENIKMDLREVGYGRDWINLAQDKDRWRAYVSAVMNLRVP</sequence>
<dbReference type="Proteomes" id="UP001148838">
    <property type="component" value="Unassembled WGS sequence"/>
</dbReference>
<keyword evidence="2" id="KW-1185">Reference proteome</keyword>
<name>A0ABQ8TBR8_PERAM</name>
<comment type="caution">
    <text evidence="1">The sequence shown here is derived from an EMBL/GenBank/DDBJ whole genome shotgun (WGS) entry which is preliminary data.</text>
</comment>
<accession>A0ABQ8TBR8</accession>
<evidence type="ECO:0000313" key="1">
    <source>
        <dbReference type="EMBL" id="KAJ4443373.1"/>
    </source>
</evidence>
<organism evidence="1 2">
    <name type="scientific">Periplaneta americana</name>
    <name type="common">American cockroach</name>
    <name type="synonym">Blatta americana</name>
    <dbReference type="NCBI Taxonomy" id="6978"/>
    <lineage>
        <taxon>Eukaryota</taxon>
        <taxon>Metazoa</taxon>
        <taxon>Ecdysozoa</taxon>
        <taxon>Arthropoda</taxon>
        <taxon>Hexapoda</taxon>
        <taxon>Insecta</taxon>
        <taxon>Pterygota</taxon>
        <taxon>Neoptera</taxon>
        <taxon>Polyneoptera</taxon>
        <taxon>Dictyoptera</taxon>
        <taxon>Blattodea</taxon>
        <taxon>Blattoidea</taxon>
        <taxon>Blattidae</taxon>
        <taxon>Blattinae</taxon>
        <taxon>Periplaneta</taxon>
    </lineage>
</organism>
<gene>
    <name evidence="1" type="ORF">ANN_05041</name>
</gene>